<evidence type="ECO:0000256" key="4">
    <source>
        <dbReference type="ARBA" id="ARBA00022728"/>
    </source>
</evidence>
<dbReference type="FunFam" id="3.30.70.330:FF:000029">
    <property type="entry name" value="U2 small nuclear ribonucleoprotein B"/>
    <property type="match status" value="1"/>
</dbReference>
<organism evidence="13 14">
    <name type="scientific">Lomentospora prolificans</name>
    <dbReference type="NCBI Taxonomy" id="41688"/>
    <lineage>
        <taxon>Eukaryota</taxon>
        <taxon>Fungi</taxon>
        <taxon>Dikarya</taxon>
        <taxon>Ascomycota</taxon>
        <taxon>Pezizomycotina</taxon>
        <taxon>Sordariomycetes</taxon>
        <taxon>Hypocreomycetidae</taxon>
        <taxon>Microascales</taxon>
        <taxon>Microascaceae</taxon>
        <taxon>Lomentospora</taxon>
    </lineage>
</organism>
<dbReference type="GO" id="GO:0008380">
    <property type="term" value="P:RNA splicing"/>
    <property type="evidence" value="ECO:0007669"/>
    <property type="project" value="UniProtKB-KW"/>
</dbReference>
<keyword evidence="6 10" id="KW-0694">RNA-binding</keyword>
<evidence type="ECO:0000256" key="3">
    <source>
        <dbReference type="ARBA" id="ARBA00022664"/>
    </source>
</evidence>
<dbReference type="GO" id="GO:0030532">
    <property type="term" value="C:small nuclear ribonucleoprotein complex"/>
    <property type="evidence" value="ECO:0007669"/>
    <property type="project" value="UniProtKB-ARBA"/>
</dbReference>
<evidence type="ECO:0000256" key="10">
    <source>
        <dbReference type="PROSITE-ProRule" id="PRU00176"/>
    </source>
</evidence>
<evidence type="ECO:0000256" key="11">
    <source>
        <dbReference type="SAM" id="MobiDB-lite"/>
    </source>
</evidence>
<proteinExistence type="inferred from homology"/>
<evidence type="ECO:0000256" key="5">
    <source>
        <dbReference type="ARBA" id="ARBA00022737"/>
    </source>
</evidence>
<dbReference type="Pfam" id="PF00076">
    <property type="entry name" value="RRM_1"/>
    <property type="match status" value="2"/>
</dbReference>
<gene>
    <name evidence="13" type="ORF">jhhlp_003359</name>
</gene>
<evidence type="ECO:0000313" key="13">
    <source>
        <dbReference type="EMBL" id="PKS11594.1"/>
    </source>
</evidence>
<keyword evidence="3" id="KW-0507">mRNA processing</keyword>
<feature type="compositionally biased region" description="Polar residues" evidence="11">
    <location>
        <begin position="141"/>
        <end position="151"/>
    </location>
</feature>
<accession>A0A2N3NGP1</accession>
<sequence>MVSPGPPIATTWLTPVTSVYVNNLEERVKVESLKDALIHIFSEYGNVIDIVAKTNLRAKGQAFVVFDEPSAAQAAINDLQGFELFDKPMRLAFAKTRSDATVKGQCADEEFEQHKRKRVAEKDKRRAAEVADQQKRLKGVATSQDSASRPTKPTRGAGLKSSNPAGTALVPDEYLPPNKILFIQNIPEDYDVDSLTAIFGRFDGFKEVRLVPGRKGIAFVEYEAEHGAITARENTAGMSLGEAGQAMKVTYQRQ</sequence>
<dbReference type="InterPro" id="IPR012677">
    <property type="entry name" value="Nucleotide-bd_a/b_plait_sf"/>
</dbReference>
<name>A0A2N3NGP1_9PEZI</name>
<feature type="domain" description="RRM" evidence="12">
    <location>
        <begin position="179"/>
        <end position="254"/>
    </location>
</feature>
<dbReference type="CDD" id="cd12246">
    <property type="entry name" value="RRM1_U1A_like"/>
    <property type="match status" value="1"/>
</dbReference>
<dbReference type="GO" id="GO:0005681">
    <property type="term" value="C:spliceosomal complex"/>
    <property type="evidence" value="ECO:0007669"/>
    <property type="project" value="UniProtKB-KW"/>
</dbReference>
<dbReference type="OrthoDB" id="266020at2759"/>
<protein>
    <recommendedName>
        <fullName evidence="12">RRM domain-containing protein</fullName>
    </recommendedName>
</protein>
<dbReference type="GO" id="GO:0003723">
    <property type="term" value="F:RNA binding"/>
    <property type="evidence" value="ECO:0007669"/>
    <property type="project" value="UniProtKB-UniRule"/>
</dbReference>
<dbReference type="GO" id="GO:0006397">
    <property type="term" value="P:mRNA processing"/>
    <property type="evidence" value="ECO:0007669"/>
    <property type="project" value="UniProtKB-KW"/>
</dbReference>
<evidence type="ECO:0000313" key="14">
    <source>
        <dbReference type="Proteomes" id="UP000233524"/>
    </source>
</evidence>
<dbReference type="CDD" id="cd12247">
    <property type="entry name" value="RRM2_U1A_like"/>
    <property type="match status" value="1"/>
</dbReference>
<keyword evidence="14" id="KW-1185">Reference proteome</keyword>
<dbReference type="SUPFAM" id="SSF54928">
    <property type="entry name" value="RNA-binding domain, RBD"/>
    <property type="match status" value="1"/>
</dbReference>
<dbReference type="PROSITE" id="PS50102">
    <property type="entry name" value="RRM"/>
    <property type="match status" value="2"/>
</dbReference>
<comment type="caution">
    <text evidence="13">The sequence shown here is derived from an EMBL/GenBank/DDBJ whole genome shotgun (WGS) entry which is preliminary data.</text>
</comment>
<evidence type="ECO:0000256" key="1">
    <source>
        <dbReference type="ARBA" id="ARBA00004123"/>
    </source>
</evidence>
<dbReference type="FunFam" id="3.30.70.330:FF:000039">
    <property type="entry name" value="U1 small nuclear ribonucleoprotein A"/>
    <property type="match status" value="1"/>
</dbReference>
<feature type="region of interest" description="Disordered" evidence="11">
    <location>
        <begin position="111"/>
        <end position="170"/>
    </location>
</feature>
<dbReference type="InterPro" id="IPR035979">
    <property type="entry name" value="RBD_domain_sf"/>
</dbReference>
<evidence type="ECO:0000256" key="9">
    <source>
        <dbReference type="ARBA" id="ARBA00023274"/>
    </source>
</evidence>
<dbReference type="EMBL" id="NLAX01000008">
    <property type="protein sequence ID" value="PKS11594.1"/>
    <property type="molecule type" value="Genomic_DNA"/>
</dbReference>
<dbReference type="Gene3D" id="3.30.70.330">
    <property type="match status" value="2"/>
</dbReference>
<dbReference type="STRING" id="41688.A0A2N3NGP1"/>
<reference evidence="13 14" key="1">
    <citation type="journal article" date="2017" name="G3 (Bethesda)">
        <title>First Draft Genome Sequence of the Pathogenic Fungus Lomentospora prolificans (Formerly Scedosporium prolificans).</title>
        <authorList>
            <person name="Luo R."/>
            <person name="Zimin A."/>
            <person name="Workman R."/>
            <person name="Fan Y."/>
            <person name="Pertea G."/>
            <person name="Grossman N."/>
            <person name="Wear M.P."/>
            <person name="Jia B."/>
            <person name="Miller H."/>
            <person name="Casadevall A."/>
            <person name="Timp W."/>
            <person name="Zhang S.X."/>
            <person name="Salzberg S.L."/>
        </authorList>
    </citation>
    <scope>NUCLEOTIDE SEQUENCE [LARGE SCALE GENOMIC DNA]</scope>
    <source>
        <strain evidence="13 14">JHH-5317</strain>
    </source>
</reference>
<keyword evidence="8" id="KW-0539">Nucleus</keyword>
<evidence type="ECO:0000256" key="2">
    <source>
        <dbReference type="ARBA" id="ARBA00007243"/>
    </source>
</evidence>
<feature type="compositionally biased region" description="Basic and acidic residues" evidence="11">
    <location>
        <begin position="120"/>
        <end position="135"/>
    </location>
</feature>
<evidence type="ECO:0000256" key="8">
    <source>
        <dbReference type="ARBA" id="ARBA00023242"/>
    </source>
</evidence>
<comment type="subcellular location">
    <subcellularLocation>
        <location evidence="1">Nucleus</location>
    </subcellularLocation>
</comment>
<comment type="similarity">
    <text evidence="2">Belongs to the RRM U1 A/B'' family.</text>
</comment>
<keyword evidence="9" id="KW-0687">Ribonucleoprotein</keyword>
<dbReference type="InterPro" id="IPR000504">
    <property type="entry name" value="RRM_dom"/>
</dbReference>
<feature type="domain" description="RRM" evidence="12">
    <location>
        <begin position="17"/>
        <end position="96"/>
    </location>
</feature>
<keyword evidence="5" id="KW-0677">Repeat</keyword>
<dbReference type="VEuPathDB" id="FungiDB:jhhlp_003359"/>
<dbReference type="SMART" id="SM00360">
    <property type="entry name" value="RRM"/>
    <property type="match status" value="2"/>
</dbReference>
<dbReference type="PANTHER" id="PTHR10501">
    <property type="entry name" value="U1 SMALL NUCLEAR RIBONUCLEOPROTEIN A/U2 SMALL NUCLEAR RIBONUCLEOPROTEIN B"/>
    <property type="match status" value="1"/>
</dbReference>
<keyword evidence="7" id="KW-0508">mRNA splicing</keyword>
<evidence type="ECO:0000256" key="6">
    <source>
        <dbReference type="ARBA" id="ARBA00022884"/>
    </source>
</evidence>
<dbReference type="AlphaFoldDB" id="A0A2N3NGP1"/>
<dbReference type="InParanoid" id="A0A2N3NGP1"/>
<evidence type="ECO:0000259" key="12">
    <source>
        <dbReference type="PROSITE" id="PS50102"/>
    </source>
</evidence>
<dbReference type="Proteomes" id="UP000233524">
    <property type="component" value="Unassembled WGS sequence"/>
</dbReference>
<evidence type="ECO:0000256" key="7">
    <source>
        <dbReference type="ARBA" id="ARBA00023187"/>
    </source>
</evidence>
<keyword evidence="4" id="KW-0747">Spliceosome</keyword>